<dbReference type="InterPro" id="IPR037479">
    <property type="entry name" value="Tauto_MSAD"/>
</dbReference>
<protein>
    <submittedName>
        <fullName evidence="1">Tautomerase enzyme</fullName>
    </submittedName>
</protein>
<dbReference type="Pfam" id="PF14552">
    <property type="entry name" value="Tautomerase_2"/>
    <property type="match status" value="1"/>
</dbReference>
<dbReference type="STRING" id="582672.SAMN05216360_10938"/>
<proteinExistence type="predicted"/>
<evidence type="ECO:0000313" key="1">
    <source>
        <dbReference type="EMBL" id="SDN53404.1"/>
    </source>
</evidence>
<dbReference type="Gene3D" id="3.30.429.10">
    <property type="entry name" value="Macrophage Migration Inhibitory Factor"/>
    <property type="match status" value="1"/>
</dbReference>
<sequence>MSRSPSSVIATSCAVHRVHQHQPDELIDDADFRGIHRTDDIIVVGNRRDMPGKQALDRAIIDTVVGNPGARPEDVPIVPLPNARDAWSFGKGLASYAEDDAE</sequence>
<reference evidence="2" key="1">
    <citation type="submission" date="2016-10" db="EMBL/GenBank/DDBJ databases">
        <authorList>
            <person name="Varghese N."/>
            <person name="Submissions S."/>
        </authorList>
    </citation>
    <scope>NUCLEOTIDE SEQUENCE [LARGE SCALE GENOMIC DNA]</scope>
    <source>
        <strain evidence="2">BL47</strain>
    </source>
</reference>
<name>A0A1H0C684_9HYPH</name>
<dbReference type="Proteomes" id="UP000198704">
    <property type="component" value="Unassembled WGS sequence"/>
</dbReference>
<dbReference type="AlphaFoldDB" id="A0A1H0C684"/>
<dbReference type="InterPro" id="IPR014347">
    <property type="entry name" value="Tautomerase/MIF_sf"/>
</dbReference>
<organism evidence="1 2">
    <name type="scientific">Methylobacterium phyllostachyos</name>
    <dbReference type="NCBI Taxonomy" id="582672"/>
    <lineage>
        <taxon>Bacteria</taxon>
        <taxon>Pseudomonadati</taxon>
        <taxon>Pseudomonadota</taxon>
        <taxon>Alphaproteobacteria</taxon>
        <taxon>Hyphomicrobiales</taxon>
        <taxon>Methylobacteriaceae</taxon>
        <taxon>Methylobacterium</taxon>
    </lineage>
</organism>
<keyword evidence="2" id="KW-1185">Reference proteome</keyword>
<dbReference type="EMBL" id="FNHS01000009">
    <property type="protein sequence ID" value="SDN53404.1"/>
    <property type="molecule type" value="Genomic_DNA"/>
</dbReference>
<accession>A0A1H0C684</accession>
<gene>
    <name evidence="1" type="ORF">SAMN05216360_10938</name>
</gene>
<evidence type="ECO:0000313" key="2">
    <source>
        <dbReference type="Proteomes" id="UP000198704"/>
    </source>
</evidence>
<dbReference type="SUPFAM" id="SSF55331">
    <property type="entry name" value="Tautomerase/MIF"/>
    <property type="match status" value="1"/>
</dbReference>